<dbReference type="Proteomes" id="UP001066276">
    <property type="component" value="Chromosome 4_1"/>
</dbReference>
<accession>A0AAV7TAK3</accession>
<feature type="region of interest" description="Disordered" evidence="1">
    <location>
        <begin position="243"/>
        <end position="289"/>
    </location>
</feature>
<gene>
    <name evidence="2" type="ORF">NDU88_004770</name>
</gene>
<dbReference type="EMBL" id="JANPWB010000007">
    <property type="protein sequence ID" value="KAJ1172928.1"/>
    <property type="molecule type" value="Genomic_DNA"/>
</dbReference>
<feature type="region of interest" description="Disordered" evidence="1">
    <location>
        <begin position="203"/>
        <end position="230"/>
    </location>
</feature>
<evidence type="ECO:0000256" key="1">
    <source>
        <dbReference type="SAM" id="MobiDB-lite"/>
    </source>
</evidence>
<protein>
    <submittedName>
        <fullName evidence="2">Uncharacterized protein</fullName>
    </submittedName>
</protein>
<sequence>MGMQLRPIAVKTSGLVYCPARGRGKSSLRVHCKHDIYRCRMHTPSACLVFQPSKGVPFCAVLYLRSVGQPRPASSTVCAAPPGLSLVHILAGGVSFTSSLRLCGAPGHQCRPVVRLPPPPSHRAVASKSSEPHRVDAAQPPCPAHTGLRRCPVHRRFGFPLARCRELSTRAIELPTVPRSFALGAWPPAASSPPGGCLRVRQAPNTHQGPAASTSARWLQAPPHPPRHSELQRAHLAAAVCRRGPSVPQHHPVAWPPLPGPRYTLLTDPSGTRGPWMPPPQPRLEHSAA</sequence>
<name>A0AAV7TAK3_PLEWA</name>
<comment type="caution">
    <text evidence="2">The sequence shown here is derived from an EMBL/GenBank/DDBJ whole genome shotgun (WGS) entry which is preliminary data.</text>
</comment>
<organism evidence="2 3">
    <name type="scientific">Pleurodeles waltl</name>
    <name type="common">Iberian ribbed newt</name>
    <dbReference type="NCBI Taxonomy" id="8319"/>
    <lineage>
        <taxon>Eukaryota</taxon>
        <taxon>Metazoa</taxon>
        <taxon>Chordata</taxon>
        <taxon>Craniata</taxon>
        <taxon>Vertebrata</taxon>
        <taxon>Euteleostomi</taxon>
        <taxon>Amphibia</taxon>
        <taxon>Batrachia</taxon>
        <taxon>Caudata</taxon>
        <taxon>Salamandroidea</taxon>
        <taxon>Salamandridae</taxon>
        <taxon>Pleurodelinae</taxon>
        <taxon>Pleurodeles</taxon>
    </lineage>
</organism>
<feature type="compositionally biased region" description="Polar residues" evidence="1">
    <location>
        <begin position="203"/>
        <end position="217"/>
    </location>
</feature>
<proteinExistence type="predicted"/>
<dbReference type="AlphaFoldDB" id="A0AAV7TAK3"/>
<evidence type="ECO:0000313" key="3">
    <source>
        <dbReference type="Proteomes" id="UP001066276"/>
    </source>
</evidence>
<keyword evidence="3" id="KW-1185">Reference proteome</keyword>
<feature type="region of interest" description="Disordered" evidence="1">
    <location>
        <begin position="114"/>
        <end position="141"/>
    </location>
</feature>
<evidence type="ECO:0000313" key="2">
    <source>
        <dbReference type="EMBL" id="KAJ1172928.1"/>
    </source>
</evidence>
<reference evidence="2" key="1">
    <citation type="journal article" date="2022" name="bioRxiv">
        <title>Sequencing and chromosome-scale assembly of the giantPleurodeles waltlgenome.</title>
        <authorList>
            <person name="Brown T."/>
            <person name="Elewa A."/>
            <person name="Iarovenko S."/>
            <person name="Subramanian E."/>
            <person name="Araus A.J."/>
            <person name="Petzold A."/>
            <person name="Susuki M."/>
            <person name="Suzuki K.-i.T."/>
            <person name="Hayashi T."/>
            <person name="Toyoda A."/>
            <person name="Oliveira C."/>
            <person name="Osipova E."/>
            <person name="Leigh N.D."/>
            <person name="Simon A."/>
            <person name="Yun M.H."/>
        </authorList>
    </citation>
    <scope>NUCLEOTIDE SEQUENCE</scope>
    <source>
        <strain evidence="2">20211129_DDA</strain>
        <tissue evidence="2">Liver</tissue>
    </source>
</reference>